<organism evidence="3 4">
    <name type="scientific">Quercus suber</name>
    <name type="common">Cork oak</name>
    <dbReference type="NCBI Taxonomy" id="58331"/>
    <lineage>
        <taxon>Eukaryota</taxon>
        <taxon>Viridiplantae</taxon>
        <taxon>Streptophyta</taxon>
        <taxon>Embryophyta</taxon>
        <taxon>Tracheophyta</taxon>
        <taxon>Spermatophyta</taxon>
        <taxon>Magnoliopsida</taxon>
        <taxon>eudicotyledons</taxon>
        <taxon>Gunneridae</taxon>
        <taxon>Pentapetalae</taxon>
        <taxon>rosids</taxon>
        <taxon>fabids</taxon>
        <taxon>Fagales</taxon>
        <taxon>Fagaceae</taxon>
        <taxon>Quercus</taxon>
    </lineage>
</organism>
<comment type="caution">
    <text evidence="3">The sequence shown here is derived from an EMBL/GenBank/DDBJ whole genome shotgun (WGS) entry which is preliminary data.</text>
</comment>
<protein>
    <submittedName>
        <fullName evidence="3">Uncharacterized protein</fullName>
    </submittedName>
</protein>
<accession>A0AAW0JUB3</accession>
<name>A0AAW0JUB3_QUESU</name>
<reference evidence="3 4" key="1">
    <citation type="journal article" date="2018" name="Sci. Data">
        <title>The draft genome sequence of cork oak.</title>
        <authorList>
            <person name="Ramos A.M."/>
            <person name="Usie A."/>
            <person name="Barbosa P."/>
            <person name="Barros P.M."/>
            <person name="Capote T."/>
            <person name="Chaves I."/>
            <person name="Simoes F."/>
            <person name="Abreu I."/>
            <person name="Carrasquinho I."/>
            <person name="Faro C."/>
            <person name="Guimaraes J.B."/>
            <person name="Mendonca D."/>
            <person name="Nobrega F."/>
            <person name="Rodrigues L."/>
            <person name="Saibo N.J.M."/>
            <person name="Varela M.C."/>
            <person name="Egas C."/>
            <person name="Matos J."/>
            <person name="Miguel C.M."/>
            <person name="Oliveira M.M."/>
            <person name="Ricardo C.P."/>
            <person name="Goncalves S."/>
        </authorList>
    </citation>
    <scope>NUCLEOTIDE SEQUENCE [LARGE SCALE GENOMIC DNA]</scope>
    <source>
        <strain evidence="4">cv. HL8</strain>
    </source>
</reference>
<gene>
    <name evidence="3" type="ORF">CFP56_028799</name>
</gene>
<evidence type="ECO:0000256" key="2">
    <source>
        <dbReference type="SAM" id="SignalP"/>
    </source>
</evidence>
<keyword evidence="4" id="KW-1185">Reference proteome</keyword>
<evidence type="ECO:0000313" key="4">
    <source>
        <dbReference type="Proteomes" id="UP000237347"/>
    </source>
</evidence>
<feature type="region of interest" description="Disordered" evidence="1">
    <location>
        <begin position="61"/>
        <end position="111"/>
    </location>
</feature>
<dbReference type="EMBL" id="PKMF04000472">
    <property type="protein sequence ID" value="KAK7829811.1"/>
    <property type="molecule type" value="Genomic_DNA"/>
</dbReference>
<dbReference type="AlphaFoldDB" id="A0AAW0JUB3"/>
<feature type="chain" id="PRO_5043732252" evidence="2">
    <location>
        <begin position="19"/>
        <end position="111"/>
    </location>
</feature>
<feature type="signal peptide" evidence="2">
    <location>
        <begin position="1"/>
        <end position="18"/>
    </location>
</feature>
<proteinExistence type="predicted"/>
<keyword evidence="2" id="KW-0732">Signal</keyword>
<evidence type="ECO:0000256" key="1">
    <source>
        <dbReference type="SAM" id="MobiDB-lite"/>
    </source>
</evidence>
<dbReference type="Proteomes" id="UP000237347">
    <property type="component" value="Unassembled WGS sequence"/>
</dbReference>
<sequence length="111" mass="12471">MSMLILFLMGFLPQIVNQLYALRRQIKHLDTFEKSFRTGLRIASFGILLFFISQDSLDIGGQGGEESTNDTGGQGDEDTNATKRNRNSGKRNKNPKNRNRNSKTTVPKNHG</sequence>
<feature type="compositionally biased region" description="Basic residues" evidence="1">
    <location>
        <begin position="83"/>
        <end position="101"/>
    </location>
</feature>
<evidence type="ECO:0000313" key="3">
    <source>
        <dbReference type="EMBL" id="KAK7829811.1"/>
    </source>
</evidence>